<name>A0A8J3YFR0_9ACTN</name>
<protein>
    <submittedName>
        <fullName evidence="4">Glycosyl transferase</fullName>
    </submittedName>
</protein>
<keyword evidence="1" id="KW-0328">Glycosyltransferase</keyword>
<organism evidence="4 5">
    <name type="scientific">Virgisporangium aliadipatigenens</name>
    <dbReference type="NCBI Taxonomy" id="741659"/>
    <lineage>
        <taxon>Bacteria</taxon>
        <taxon>Bacillati</taxon>
        <taxon>Actinomycetota</taxon>
        <taxon>Actinomycetes</taxon>
        <taxon>Micromonosporales</taxon>
        <taxon>Micromonosporaceae</taxon>
        <taxon>Virgisporangium</taxon>
    </lineage>
</organism>
<gene>
    <name evidence="4" type="ORF">Val02_10620</name>
</gene>
<dbReference type="AlphaFoldDB" id="A0A8J3YFR0"/>
<keyword evidence="2 4" id="KW-0808">Transferase</keyword>
<dbReference type="GO" id="GO:0016757">
    <property type="term" value="F:glycosyltransferase activity"/>
    <property type="evidence" value="ECO:0007669"/>
    <property type="project" value="UniProtKB-KW"/>
</dbReference>
<dbReference type="PANTHER" id="PTHR45947">
    <property type="entry name" value="SULFOQUINOVOSYL TRANSFERASE SQD2"/>
    <property type="match status" value="1"/>
</dbReference>
<dbReference type="EMBL" id="BOPF01000003">
    <property type="protein sequence ID" value="GIJ44176.1"/>
    <property type="molecule type" value="Genomic_DNA"/>
</dbReference>
<dbReference type="GO" id="GO:1901137">
    <property type="term" value="P:carbohydrate derivative biosynthetic process"/>
    <property type="evidence" value="ECO:0007669"/>
    <property type="project" value="UniProtKB-ARBA"/>
</dbReference>
<proteinExistence type="predicted"/>
<dbReference type="PANTHER" id="PTHR45947:SF3">
    <property type="entry name" value="SULFOQUINOVOSYL TRANSFERASE SQD2"/>
    <property type="match status" value="1"/>
</dbReference>
<dbReference type="Pfam" id="PF13692">
    <property type="entry name" value="Glyco_trans_1_4"/>
    <property type="match status" value="1"/>
</dbReference>
<comment type="caution">
    <text evidence="4">The sequence shown here is derived from an EMBL/GenBank/DDBJ whole genome shotgun (WGS) entry which is preliminary data.</text>
</comment>
<keyword evidence="5" id="KW-1185">Reference proteome</keyword>
<dbReference type="RefSeq" id="WP_203897746.1">
    <property type="nucleotide sequence ID" value="NZ_BOPF01000003.1"/>
</dbReference>
<dbReference type="Pfam" id="PF13439">
    <property type="entry name" value="Glyco_transf_4"/>
    <property type="match status" value="1"/>
</dbReference>
<reference evidence="4" key="1">
    <citation type="submission" date="2021-01" db="EMBL/GenBank/DDBJ databases">
        <title>Whole genome shotgun sequence of Virgisporangium aliadipatigenens NBRC 105644.</title>
        <authorList>
            <person name="Komaki H."/>
            <person name="Tamura T."/>
        </authorList>
    </citation>
    <scope>NUCLEOTIDE SEQUENCE</scope>
    <source>
        <strain evidence="4">NBRC 105644</strain>
    </source>
</reference>
<accession>A0A8J3YFR0</accession>
<dbReference type="InterPro" id="IPR028098">
    <property type="entry name" value="Glyco_trans_4-like_N"/>
</dbReference>
<evidence type="ECO:0000256" key="2">
    <source>
        <dbReference type="ARBA" id="ARBA00022679"/>
    </source>
</evidence>
<sequence length="384" mass="42402">MAQRTGWRPLRIAMIGQKGVPATHGGIERHVEEISTRLVALGHDVTVYCRTNYGAEAADGARDLGPVRLRPVRTVSSKHLDAIVHSGLSTMLAVGARPDIVHYHGLGPGLVAPLPRVLSRARIVQTVHGLDNQRAKWGRGAQSVLGLAYRMSGRVPHARVAVSQWLAAHYDQRFGSLTRYLPNGVNEPKHLPPGEISERFGLLPGRYALLVGRLVPEKSADLLIRAFRRVDNDRYKLAIVGGSSYTDEFVAELQRLADGDPRIVLTGYAYGDVLAELYSNAALFVQPSHVEGLPLTLLEAVSYGLPVVASDIPPHREVLVRDGLGRRMFRDGDEEDLVRVLSTALADTMGESEGVFDYRDRVMAHYHWDDVTRELEHLYLDLVS</sequence>
<evidence type="ECO:0000313" key="5">
    <source>
        <dbReference type="Proteomes" id="UP000619260"/>
    </source>
</evidence>
<dbReference type="Proteomes" id="UP000619260">
    <property type="component" value="Unassembled WGS sequence"/>
</dbReference>
<dbReference type="InterPro" id="IPR050194">
    <property type="entry name" value="Glycosyltransferase_grp1"/>
</dbReference>
<evidence type="ECO:0000256" key="1">
    <source>
        <dbReference type="ARBA" id="ARBA00022676"/>
    </source>
</evidence>
<evidence type="ECO:0000313" key="4">
    <source>
        <dbReference type="EMBL" id="GIJ44176.1"/>
    </source>
</evidence>
<dbReference type="SUPFAM" id="SSF53756">
    <property type="entry name" value="UDP-Glycosyltransferase/glycogen phosphorylase"/>
    <property type="match status" value="1"/>
</dbReference>
<dbReference type="CDD" id="cd03801">
    <property type="entry name" value="GT4_PimA-like"/>
    <property type="match status" value="1"/>
</dbReference>
<evidence type="ECO:0000259" key="3">
    <source>
        <dbReference type="Pfam" id="PF13439"/>
    </source>
</evidence>
<feature type="domain" description="Glycosyltransferase subfamily 4-like N-terminal" evidence="3">
    <location>
        <begin position="25"/>
        <end position="186"/>
    </location>
</feature>
<dbReference type="Gene3D" id="3.40.50.2000">
    <property type="entry name" value="Glycogen Phosphorylase B"/>
    <property type="match status" value="2"/>
</dbReference>